<protein>
    <submittedName>
        <fullName evidence="1">Uncharacterized protein</fullName>
    </submittedName>
</protein>
<dbReference type="Proteomes" id="UP001374535">
    <property type="component" value="Chromosome 8"/>
</dbReference>
<proteinExistence type="predicted"/>
<dbReference type="AlphaFoldDB" id="A0AAQ3RMS9"/>
<gene>
    <name evidence="1" type="ORF">V8G54_025996</name>
</gene>
<accession>A0AAQ3RMS9</accession>
<organism evidence="1 2">
    <name type="scientific">Vigna mungo</name>
    <name type="common">Black gram</name>
    <name type="synonym">Phaseolus mungo</name>
    <dbReference type="NCBI Taxonomy" id="3915"/>
    <lineage>
        <taxon>Eukaryota</taxon>
        <taxon>Viridiplantae</taxon>
        <taxon>Streptophyta</taxon>
        <taxon>Embryophyta</taxon>
        <taxon>Tracheophyta</taxon>
        <taxon>Spermatophyta</taxon>
        <taxon>Magnoliopsida</taxon>
        <taxon>eudicotyledons</taxon>
        <taxon>Gunneridae</taxon>
        <taxon>Pentapetalae</taxon>
        <taxon>rosids</taxon>
        <taxon>fabids</taxon>
        <taxon>Fabales</taxon>
        <taxon>Fabaceae</taxon>
        <taxon>Papilionoideae</taxon>
        <taxon>50 kb inversion clade</taxon>
        <taxon>NPAAA clade</taxon>
        <taxon>indigoferoid/millettioid clade</taxon>
        <taxon>Phaseoleae</taxon>
        <taxon>Vigna</taxon>
    </lineage>
</organism>
<sequence>QRSLQLLPHLYNPEFLCTEFQFPSPCFFTYSTRMASSDGVQGPFLTRPLTSPSSFVVALLSSPVSSLELSLLENVRAITATIHRMRGPGVTGEGGVYENVCFV</sequence>
<evidence type="ECO:0000313" key="1">
    <source>
        <dbReference type="EMBL" id="WVY99926.1"/>
    </source>
</evidence>
<evidence type="ECO:0000313" key="2">
    <source>
        <dbReference type="Proteomes" id="UP001374535"/>
    </source>
</evidence>
<dbReference type="EMBL" id="CP144693">
    <property type="protein sequence ID" value="WVY99926.1"/>
    <property type="molecule type" value="Genomic_DNA"/>
</dbReference>
<feature type="non-terminal residue" evidence="1">
    <location>
        <position position="1"/>
    </location>
</feature>
<keyword evidence="2" id="KW-1185">Reference proteome</keyword>
<name>A0AAQ3RMS9_VIGMU</name>
<reference evidence="1 2" key="1">
    <citation type="journal article" date="2023" name="Life. Sci Alliance">
        <title>Evolutionary insights into 3D genome organization and epigenetic landscape of Vigna mungo.</title>
        <authorList>
            <person name="Junaid A."/>
            <person name="Singh B."/>
            <person name="Bhatia S."/>
        </authorList>
    </citation>
    <scope>NUCLEOTIDE SEQUENCE [LARGE SCALE GENOMIC DNA]</scope>
    <source>
        <strain evidence="1">Urdbean</strain>
    </source>
</reference>